<dbReference type="InterPro" id="IPR001608">
    <property type="entry name" value="Ala_racemase_N"/>
</dbReference>
<comment type="function">
    <text evidence="2">Pyridoxal 5'-phosphate (PLP)-binding protein, which may be involved in intracellular homeostatic regulation of pyridoxal 5'-phosphate (PLP), the active form of vitamin B6.</text>
</comment>
<evidence type="ECO:0000256" key="4">
    <source>
        <dbReference type="RuleBase" id="RU004514"/>
    </source>
</evidence>
<keyword evidence="1 2" id="KW-0663">Pyridoxal phosphate</keyword>
<dbReference type="NCBIfam" id="TIGR00044">
    <property type="entry name" value="YggS family pyridoxal phosphate-dependent enzyme"/>
    <property type="match status" value="1"/>
</dbReference>
<comment type="caution">
    <text evidence="6">The sequence shown here is derived from an EMBL/GenBank/DDBJ whole genome shotgun (WGS) entry which is preliminary data.</text>
</comment>
<dbReference type="FunFam" id="3.20.20.10:FF:000018">
    <property type="entry name" value="Pyridoxal phosphate homeostasis protein"/>
    <property type="match status" value="1"/>
</dbReference>
<feature type="modified residue" description="N6-(pyridoxal phosphate)lysine" evidence="2 3">
    <location>
        <position position="47"/>
    </location>
</feature>
<keyword evidence="7" id="KW-1185">Reference proteome</keyword>
<dbReference type="Gene3D" id="3.20.20.10">
    <property type="entry name" value="Alanine racemase"/>
    <property type="match status" value="1"/>
</dbReference>
<organism evidence="6 7">
    <name type="scientific">Wickerhamomyces pijperi</name>
    <name type="common">Yeast</name>
    <name type="synonym">Pichia pijperi</name>
    <dbReference type="NCBI Taxonomy" id="599730"/>
    <lineage>
        <taxon>Eukaryota</taxon>
        <taxon>Fungi</taxon>
        <taxon>Dikarya</taxon>
        <taxon>Ascomycota</taxon>
        <taxon>Saccharomycotina</taxon>
        <taxon>Saccharomycetes</taxon>
        <taxon>Phaffomycetales</taxon>
        <taxon>Wickerhamomycetaceae</taxon>
        <taxon>Wickerhamomyces</taxon>
    </lineage>
</organism>
<dbReference type="InterPro" id="IPR011078">
    <property type="entry name" value="PyrdxlP_homeostasis"/>
</dbReference>
<dbReference type="PANTHER" id="PTHR10146:SF14">
    <property type="entry name" value="PYRIDOXAL PHOSPHATE HOMEOSTASIS PROTEIN"/>
    <property type="match status" value="1"/>
</dbReference>
<evidence type="ECO:0000313" key="6">
    <source>
        <dbReference type="EMBL" id="KAH3684259.1"/>
    </source>
</evidence>
<evidence type="ECO:0000259" key="5">
    <source>
        <dbReference type="Pfam" id="PF01168"/>
    </source>
</evidence>
<reference evidence="6" key="2">
    <citation type="submission" date="2021-01" db="EMBL/GenBank/DDBJ databases">
        <authorList>
            <person name="Schikora-Tamarit M.A."/>
        </authorList>
    </citation>
    <scope>NUCLEOTIDE SEQUENCE</scope>
    <source>
        <strain evidence="6">CBS2887</strain>
    </source>
</reference>
<dbReference type="PANTHER" id="PTHR10146">
    <property type="entry name" value="PROLINE SYNTHETASE CO-TRANSCRIBED BACTERIAL HOMOLOG PROTEIN"/>
    <property type="match status" value="1"/>
</dbReference>
<evidence type="ECO:0000313" key="7">
    <source>
        <dbReference type="Proteomes" id="UP000774326"/>
    </source>
</evidence>
<comment type="similarity">
    <text evidence="2 4">Belongs to the pyridoxal phosphate-binding protein YggS/PROSC family.</text>
</comment>
<comment type="cofactor">
    <cofactor evidence="3">
        <name>pyridoxal 5'-phosphate</name>
        <dbReference type="ChEBI" id="CHEBI:597326"/>
    </cofactor>
</comment>
<dbReference type="GO" id="GO:0030170">
    <property type="term" value="F:pyridoxal phosphate binding"/>
    <property type="evidence" value="ECO:0007669"/>
    <property type="project" value="UniProtKB-UniRule"/>
</dbReference>
<dbReference type="InterPro" id="IPR029066">
    <property type="entry name" value="PLP-binding_barrel"/>
</dbReference>
<gene>
    <name evidence="6" type="ORF">WICPIJ_004762</name>
</gene>
<reference evidence="6" key="1">
    <citation type="journal article" date="2021" name="Open Biol.">
        <title>Shared evolutionary footprints suggest mitochondrial oxidative damage underlies multiple complex I losses in fungi.</title>
        <authorList>
            <person name="Schikora-Tamarit M.A."/>
            <person name="Marcet-Houben M."/>
            <person name="Nosek J."/>
            <person name="Gabaldon T."/>
        </authorList>
    </citation>
    <scope>NUCLEOTIDE SEQUENCE</scope>
    <source>
        <strain evidence="6">CBS2887</strain>
    </source>
</reference>
<accession>A0A9P8TMK4</accession>
<proteinExistence type="inferred from homology"/>
<dbReference type="HAMAP" id="MF_02087">
    <property type="entry name" value="PLP_homeostasis"/>
    <property type="match status" value="1"/>
</dbReference>
<evidence type="ECO:0000256" key="3">
    <source>
        <dbReference type="PIRSR" id="PIRSR004848-1"/>
    </source>
</evidence>
<protein>
    <recommendedName>
        <fullName evidence="2">Pyridoxal phosphate homeostasis protein</fullName>
        <shortName evidence="2">PLP homeostasis protein</shortName>
    </recommendedName>
</protein>
<dbReference type="AlphaFoldDB" id="A0A9P8TMK4"/>
<dbReference type="SUPFAM" id="SSF51419">
    <property type="entry name" value="PLP-binding barrel"/>
    <property type="match status" value="1"/>
</dbReference>
<dbReference type="Proteomes" id="UP000774326">
    <property type="component" value="Unassembled WGS sequence"/>
</dbReference>
<sequence>MTDLNLTYTLERQAELIANYNSILSQIQTTIQTNQISRPIQLLPVSKLKPASDIQALYDFGLREFGENYTQELIGKAGVLPKDIIWHFIGGLQSSKPKDLNSGSIENLIVETIDSLKKVKKLDENRNSAEDKKTGVYVQINTSEEDQKYGLALDNLEEIESIITFILKESKNLELHGLMTIGSFLNSHAEGEENEDFTKLVNLKKQLDAKFGVDLKLSMGMSSDFKQAIKQGSSEIRVGTDIFGSRPPRA</sequence>
<name>A0A9P8TMK4_WICPI</name>
<dbReference type="OrthoDB" id="10264196at2759"/>
<dbReference type="EMBL" id="JAEUBG010002645">
    <property type="protein sequence ID" value="KAH3684259.1"/>
    <property type="molecule type" value="Genomic_DNA"/>
</dbReference>
<evidence type="ECO:0000256" key="1">
    <source>
        <dbReference type="ARBA" id="ARBA00022898"/>
    </source>
</evidence>
<dbReference type="Pfam" id="PF01168">
    <property type="entry name" value="Ala_racemase_N"/>
    <property type="match status" value="1"/>
</dbReference>
<evidence type="ECO:0000256" key="2">
    <source>
        <dbReference type="HAMAP-Rule" id="MF_03225"/>
    </source>
</evidence>
<dbReference type="PIRSF" id="PIRSF004848">
    <property type="entry name" value="YBL036c_PLPDEIII"/>
    <property type="match status" value="1"/>
</dbReference>
<feature type="domain" description="Alanine racemase N-terminal" evidence="5">
    <location>
        <begin position="54"/>
        <end position="247"/>
    </location>
</feature>